<evidence type="ECO:0000256" key="3">
    <source>
        <dbReference type="PROSITE-ProRule" id="PRU00339"/>
    </source>
</evidence>
<dbReference type="AlphaFoldDB" id="A0A821RHL9"/>
<reference evidence="5" key="1">
    <citation type="submission" date="2021-02" db="EMBL/GenBank/DDBJ databases">
        <authorList>
            <person name="Nowell W R."/>
        </authorList>
    </citation>
    <scope>NUCLEOTIDE SEQUENCE</scope>
</reference>
<dbReference type="SMART" id="SM00028">
    <property type="entry name" value="TPR"/>
    <property type="match status" value="4"/>
</dbReference>
<evidence type="ECO:0000313" key="6">
    <source>
        <dbReference type="Proteomes" id="UP000663838"/>
    </source>
</evidence>
<dbReference type="EMBL" id="CAJOBS010003011">
    <property type="protein sequence ID" value="CAF4842651.1"/>
    <property type="molecule type" value="Genomic_DNA"/>
</dbReference>
<dbReference type="InterPro" id="IPR019734">
    <property type="entry name" value="TPR_rpt"/>
</dbReference>
<dbReference type="Gene3D" id="3.90.176.10">
    <property type="entry name" value="Toxin ADP-ribosyltransferase, Chain A, domain 1"/>
    <property type="match status" value="1"/>
</dbReference>
<name>A0A821RHL9_9BILA</name>
<evidence type="ECO:0000313" key="5">
    <source>
        <dbReference type="EMBL" id="CAF4842651.1"/>
    </source>
</evidence>
<dbReference type="PANTHER" id="PTHR44943:SF8">
    <property type="entry name" value="TPR REPEAT-CONTAINING PROTEIN MJ0263"/>
    <property type="match status" value="1"/>
</dbReference>
<dbReference type="Pfam" id="PF13181">
    <property type="entry name" value="TPR_8"/>
    <property type="match status" value="1"/>
</dbReference>
<gene>
    <name evidence="4" type="ORF">KIK155_LOCUS1547</name>
    <name evidence="5" type="ORF">TOA249_LOCUS26207</name>
</gene>
<sequence>MVRKEHLVTHPNLMSIWYHDDKVSIDIMRQMKKHLYNNFPYSRVFSKKEDLLDYLGNKLLIKRIVLILSMKNKKEAESIVKLAKHRSQRPGLNVLPCELHMCFSSSGVESIHSHIENSFNSIVNDLKQNERLSPAATTQTEDEENPTDEAPCFDIFNSTSKDTWLYDLNNESLKFLLFQSLIEVLIRKKYNPNSLGHIWHICRRDYMNNKAQIDRIEELAAEYTPEMAIHYYTQNSCLFRLLSKAFRTEDTERIHCFGCYLADLHQQLEKTGTKQRLNQNNDVKVIYRGKRISRDVLQQLKDSIGHFIALNGLLSTSKSCSVATMFSGLAAAQSDYQSVIFEMHIDFRAAKLIRPYADVKEHSAISDESEVLFFTGFVWKVESVEELVTNGWQIKLQSCTDDASELKKYIEETRRDCSYFTVGKILQELGDYTNASNFYERMLEDQPHSDVIHCDILVHQATLAQDQGKYMEAIKLLKAAEKLVNTTASPNANQPEHRRPLFAHKVITSRAYIFYNMGIQYWRKDDFDSAQNYFTKALKEHGPYNERAAVLNSYGLFQFELGNKEKACEYLQQAVDLAHDKVFLSEYQENLTAARKNL</sequence>
<dbReference type="EMBL" id="CAJNYV010000039">
    <property type="protein sequence ID" value="CAF3330441.1"/>
    <property type="molecule type" value="Genomic_DNA"/>
</dbReference>
<feature type="repeat" description="TPR" evidence="3">
    <location>
        <begin position="416"/>
        <end position="449"/>
    </location>
</feature>
<dbReference type="SUPFAM" id="SSF48452">
    <property type="entry name" value="TPR-like"/>
    <property type="match status" value="1"/>
</dbReference>
<dbReference type="Proteomes" id="UP000663838">
    <property type="component" value="Unassembled WGS sequence"/>
</dbReference>
<dbReference type="Proteomes" id="UP000663865">
    <property type="component" value="Unassembled WGS sequence"/>
</dbReference>
<dbReference type="InterPro" id="IPR051685">
    <property type="entry name" value="Ycf3/AcsC/BcsC/TPR_MFPF"/>
</dbReference>
<accession>A0A821RHL9</accession>
<dbReference type="SUPFAM" id="SSF56399">
    <property type="entry name" value="ADP-ribosylation"/>
    <property type="match status" value="1"/>
</dbReference>
<organism evidence="5 6">
    <name type="scientific">Rotaria socialis</name>
    <dbReference type="NCBI Taxonomy" id="392032"/>
    <lineage>
        <taxon>Eukaryota</taxon>
        <taxon>Metazoa</taxon>
        <taxon>Spiralia</taxon>
        <taxon>Gnathifera</taxon>
        <taxon>Rotifera</taxon>
        <taxon>Eurotatoria</taxon>
        <taxon>Bdelloidea</taxon>
        <taxon>Philodinida</taxon>
        <taxon>Philodinidae</taxon>
        <taxon>Rotaria</taxon>
    </lineage>
</organism>
<protein>
    <submittedName>
        <fullName evidence="5">Uncharacterized protein</fullName>
    </submittedName>
</protein>
<dbReference type="PANTHER" id="PTHR44943">
    <property type="entry name" value="CELLULOSE SYNTHASE OPERON PROTEIN C"/>
    <property type="match status" value="1"/>
</dbReference>
<evidence type="ECO:0000256" key="2">
    <source>
        <dbReference type="ARBA" id="ARBA00022803"/>
    </source>
</evidence>
<evidence type="ECO:0000313" key="4">
    <source>
        <dbReference type="EMBL" id="CAF3330441.1"/>
    </source>
</evidence>
<feature type="repeat" description="TPR" evidence="3">
    <location>
        <begin position="511"/>
        <end position="544"/>
    </location>
</feature>
<proteinExistence type="predicted"/>
<feature type="repeat" description="TPR" evidence="3">
    <location>
        <begin position="548"/>
        <end position="581"/>
    </location>
</feature>
<dbReference type="Pfam" id="PF13432">
    <property type="entry name" value="TPR_16"/>
    <property type="match status" value="1"/>
</dbReference>
<keyword evidence="1" id="KW-0677">Repeat</keyword>
<keyword evidence="2 3" id="KW-0802">TPR repeat</keyword>
<evidence type="ECO:0000256" key="1">
    <source>
        <dbReference type="ARBA" id="ARBA00022737"/>
    </source>
</evidence>
<dbReference type="Gene3D" id="1.25.40.10">
    <property type="entry name" value="Tetratricopeptide repeat domain"/>
    <property type="match status" value="1"/>
</dbReference>
<dbReference type="InterPro" id="IPR011990">
    <property type="entry name" value="TPR-like_helical_dom_sf"/>
</dbReference>
<dbReference type="PROSITE" id="PS50005">
    <property type="entry name" value="TPR"/>
    <property type="match status" value="3"/>
</dbReference>
<comment type="caution">
    <text evidence="5">The sequence shown here is derived from an EMBL/GenBank/DDBJ whole genome shotgun (WGS) entry which is preliminary data.</text>
</comment>
<dbReference type="PROSITE" id="PS51996">
    <property type="entry name" value="TR_MART"/>
    <property type="match status" value="1"/>
</dbReference>